<dbReference type="AlphaFoldDB" id="A0A559MHV3"/>
<protein>
    <recommendedName>
        <fullName evidence="1">BTB domain-containing protein</fullName>
    </recommendedName>
</protein>
<dbReference type="EMBL" id="QGML01000294">
    <property type="protein sequence ID" value="TVY92543.1"/>
    <property type="molecule type" value="Genomic_DNA"/>
</dbReference>
<evidence type="ECO:0000313" key="3">
    <source>
        <dbReference type="Proteomes" id="UP000315522"/>
    </source>
</evidence>
<dbReference type="SUPFAM" id="SSF54695">
    <property type="entry name" value="POZ domain"/>
    <property type="match status" value="2"/>
</dbReference>
<dbReference type="InterPro" id="IPR011333">
    <property type="entry name" value="SKP1/BTB/POZ_sf"/>
</dbReference>
<dbReference type="PROSITE" id="PS50097">
    <property type="entry name" value="BTB"/>
    <property type="match status" value="2"/>
</dbReference>
<name>A0A559MHV3_9HELO</name>
<dbReference type="Gene3D" id="3.30.710.10">
    <property type="entry name" value="Potassium Channel Kv1.1, Chain A"/>
    <property type="match status" value="2"/>
</dbReference>
<dbReference type="SMART" id="SM00225">
    <property type="entry name" value="BTB"/>
    <property type="match status" value="2"/>
</dbReference>
<dbReference type="PANTHER" id="PTHR47843:SF2">
    <property type="entry name" value="BTB DOMAIN-CONTAINING PROTEIN"/>
    <property type="match status" value="1"/>
</dbReference>
<evidence type="ECO:0000259" key="1">
    <source>
        <dbReference type="PROSITE" id="PS50097"/>
    </source>
</evidence>
<dbReference type="InterPro" id="IPR000210">
    <property type="entry name" value="BTB/POZ_dom"/>
</dbReference>
<dbReference type="PANTHER" id="PTHR47843">
    <property type="entry name" value="BTB DOMAIN-CONTAINING PROTEIN-RELATED"/>
    <property type="match status" value="1"/>
</dbReference>
<comment type="caution">
    <text evidence="2">The sequence shown here is derived from an EMBL/GenBank/DDBJ whole genome shotgun (WGS) entry which is preliminary data.</text>
</comment>
<evidence type="ECO:0000313" key="2">
    <source>
        <dbReference type="EMBL" id="TVY92543.1"/>
    </source>
</evidence>
<dbReference type="CDD" id="cd18186">
    <property type="entry name" value="BTB_POZ_ZBTB_KLHL-like"/>
    <property type="match status" value="2"/>
</dbReference>
<feature type="domain" description="BTB" evidence="1">
    <location>
        <begin position="17"/>
        <end position="91"/>
    </location>
</feature>
<feature type="domain" description="BTB" evidence="1">
    <location>
        <begin position="278"/>
        <end position="349"/>
    </location>
</feature>
<reference evidence="2 3" key="1">
    <citation type="submission" date="2018-05" db="EMBL/GenBank/DDBJ databases">
        <title>Genome sequencing and assembly of the regulated plant pathogen Lachnellula willkommii and related sister species for the development of diagnostic species identification markers.</title>
        <authorList>
            <person name="Giroux E."/>
            <person name="Bilodeau G."/>
        </authorList>
    </citation>
    <scope>NUCLEOTIDE SEQUENCE [LARGE SCALE GENOMIC DNA]</scope>
    <source>
        <strain evidence="2 3">CBS 172.35</strain>
    </source>
</reference>
<keyword evidence="3" id="KW-1185">Reference proteome</keyword>
<dbReference type="Proteomes" id="UP000315522">
    <property type="component" value="Unassembled WGS sequence"/>
</dbReference>
<organism evidence="2 3">
    <name type="scientific">Lachnellula willkommii</name>
    <dbReference type="NCBI Taxonomy" id="215461"/>
    <lineage>
        <taxon>Eukaryota</taxon>
        <taxon>Fungi</taxon>
        <taxon>Dikarya</taxon>
        <taxon>Ascomycota</taxon>
        <taxon>Pezizomycotina</taxon>
        <taxon>Leotiomycetes</taxon>
        <taxon>Helotiales</taxon>
        <taxon>Lachnaceae</taxon>
        <taxon>Lachnellula</taxon>
    </lineage>
</organism>
<dbReference type="Pfam" id="PF00651">
    <property type="entry name" value="BTB"/>
    <property type="match status" value="2"/>
</dbReference>
<proteinExistence type="predicted"/>
<accession>A0A559MHV3</accession>
<sequence length="386" mass="43373">MSIPAKKKGPRFSKTQELVTFKIGKDDKIETFVVHKEFACHYSPVLKAAFNSDFIEGQTQTYILEDIGEHGIESFTLFVEWLYTQKLDLLEELKDIVDGDKEYRNIPVNTQRTVAAQTKAAEVWILAEKLLVPSLQNLAIEQFERISFDIKRIPGDGHTKYIFANTSQGNRAAPIHHNITNFKTIPPTAAQRRSSADSIHTLNMIPPRRQRAQVVLPGTTPRRTITPRAPSTPVAASAPVMAPVSPSATPAMIVKLKLNMKAKQKGNGPNFSSGSGQQVVTILAGSGEKEEKFIVHKAFACHYCPVFKAAFESGFIEGQTQTYKLDDVEPKVVQLLVQWLYTQRLDIRVDMEVDNKLFSHLEEPFHLQSQFGLLQTSFYSQVSKMR</sequence>
<gene>
    <name evidence="2" type="ORF">LAWI1_G001527</name>
</gene>